<gene>
    <name evidence="2" type="ORF">IFO69_03410</name>
</gene>
<sequence>MKYTDKTAITFSTLIGLILILSQPLFAQIPTGTPRSDEPINLNSTADIIIYVVLPLVIIVLGIFWWFFYKKPKNQKDKNKGMD</sequence>
<evidence type="ECO:0000256" key="1">
    <source>
        <dbReference type="SAM" id="Phobius"/>
    </source>
</evidence>
<keyword evidence="1" id="KW-0472">Membrane</keyword>
<evidence type="ECO:0008006" key="4">
    <source>
        <dbReference type="Google" id="ProtNLM"/>
    </source>
</evidence>
<organism evidence="2 3">
    <name type="scientific">Echinicola arenosa</name>
    <dbReference type="NCBI Taxonomy" id="2774144"/>
    <lineage>
        <taxon>Bacteria</taxon>
        <taxon>Pseudomonadati</taxon>
        <taxon>Bacteroidota</taxon>
        <taxon>Cytophagia</taxon>
        <taxon>Cytophagales</taxon>
        <taxon>Cyclobacteriaceae</taxon>
        <taxon>Echinicola</taxon>
    </lineage>
</organism>
<name>A0ABR9AIM7_9BACT</name>
<dbReference type="RefSeq" id="WP_192008288.1">
    <property type="nucleotide sequence ID" value="NZ_JACYTQ010000001.1"/>
</dbReference>
<proteinExistence type="predicted"/>
<protein>
    <recommendedName>
        <fullName evidence="4">Adenylosuccinate synthetase</fullName>
    </recommendedName>
</protein>
<keyword evidence="1" id="KW-0812">Transmembrane</keyword>
<dbReference type="Proteomes" id="UP000647133">
    <property type="component" value="Unassembled WGS sequence"/>
</dbReference>
<reference evidence="2 3" key="1">
    <citation type="submission" date="2020-09" db="EMBL/GenBank/DDBJ databases">
        <title>Echinicola sp. CAU 1574 isolated from sand of Sido Beach.</title>
        <authorList>
            <person name="Kim W."/>
        </authorList>
    </citation>
    <scope>NUCLEOTIDE SEQUENCE [LARGE SCALE GENOMIC DNA]</scope>
    <source>
        <strain evidence="2 3">CAU 1574</strain>
    </source>
</reference>
<comment type="caution">
    <text evidence="2">The sequence shown here is derived from an EMBL/GenBank/DDBJ whole genome shotgun (WGS) entry which is preliminary data.</text>
</comment>
<accession>A0ABR9AIM7</accession>
<dbReference type="EMBL" id="JACYTQ010000001">
    <property type="protein sequence ID" value="MBD8487790.1"/>
    <property type="molecule type" value="Genomic_DNA"/>
</dbReference>
<evidence type="ECO:0000313" key="3">
    <source>
        <dbReference type="Proteomes" id="UP000647133"/>
    </source>
</evidence>
<keyword evidence="3" id="KW-1185">Reference proteome</keyword>
<keyword evidence="1" id="KW-1133">Transmembrane helix</keyword>
<feature type="transmembrane region" description="Helical" evidence="1">
    <location>
        <begin position="51"/>
        <end position="69"/>
    </location>
</feature>
<evidence type="ECO:0000313" key="2">
    <source>
        <dbReference type="EMBL" id="MBD8487790.1"/>
    </source>
</evidence>